<dbReference type="InterPro" id="IPR001250">
    <property type="entry name" value="Man6P_Isoase-1"/>
</dbReference>
<dbReference type="Pfam" id="PF20512">
    <property type="entry name" value="PMI_typeI_hel"/>
    <property type="match status" value="1"/>
</dbReference>
<evidence type="ECO:0000256" key="12">
    <source>
        <dbReference type="RuleBase" id="RU004248"/>
    </source>
</evidence>
<protein>
    <recommendedName>
        <fullName evidence="6 10">Mannose-6-phosphate isomerase</fullName>
        <ecNumber evidence="5 10">5.3.1.8</ecNumber>
    </recommendedName>
</protein>
<dbReference type="PRINTS" id="PR00714">
    <property type="entry name" value="MAN6PISMRASE"/>
</dbReference>
<dbReference type="Gene3D" id="2.60.40.640">
    <property type="match status" value="1"/>
</dbReference>
<evidence type="ECO:0000256" key="10">
    <source>
        <dbReference type="RuleBase" id="RU000611"/>
    </source>
</evidence>
<feature type="region of interest" description="Disordered" evidence="13">
    <location>
        <begin position="619"/>
        <end position="681"/>
    </location>
</feature>
<dbReference type="Proteomes" id="UP000697127">
    <property type="component" value="Unassembled WGS sequence"/>
</dbReference>
<dbReference type="InterPro" id="IPR014710">
    <property type="entry name" value="RmlC-like_jellyroll"/>
</dbReference>
<evidence type="ECO:0000256" key="11">
    <source>
        <dbReference type="RuleBase" id="RU004189"/>
    </source>
</evidence>
<dbReference type="InterPro" id="IPR014752">
    <property type="entry name" value="Arrestin-like_C"/>
</dbReference>
<dbReference type="PROSITE" id="PS00965">
    <property type="entry name" value="PMI_I_1"/>
    <property type="match status" value="1"/>
</dbReference>
<proteinExistence type="inferred from homology"/>
<evidence type="ECO:0000256" key="3">
    <source>
        <dbReference type="ARBA" id="ARBA00004666"/>
    </source>
</evidence>
<dbReference type="InterPro" id="IPR046457">
    <property type="entry name" value="PMI_typeI_cat"/>
</dbReference>
<feature type="domain" description="Arrestin C-terminal-like" evidence="14">
    <location>
        <begin position="160"/>
        <end position="307"/>
    </location>
</feature>
<dbReference type="GO" id="GO:0005829">
    <property type="term" value="C:cytosol"/>
    <property type="evidence" value="ECO:0007669"/>
    <property type="project" value="TreeGrafter"/>
</dbReference>
<comment type="pathway">
    <text evidence="3 12">Nucleotide-sugar biosynthesis; GDP-alpha-D-mannose biosynthesis; alpha-D-mannose 1-phosphate from D-fructose 6-phosphate: step 1/2.</text>
</comment>
<evidence type="ECO:0000313" key="15">
    <source>
        <dbReference type="EMBL" id="KAG0686527.1"/>
    </source>
</evidence>
<dbReference type="NCBIfam" id="TIGR00218">
    <property type="entry name" value="manA"/>
    <property type="match status" value="1"/>
</dbReference>
<keyword evidence="8 10" id="KW-0862">Zinc</keyword>
<dbReference type="InterPro" id="IPR046456">
    <property type="entry name" value="PMI_typeI_C"/>
</dbReference>
<dbReference type="GO" id="GO:0009298">
    <property type="term" value="P:GDP-mannose biosynthetic process"/>
    <property type="evidence" value="ECO:0007669"/>
    <property type="project" value="InterPro"/>
</dbReference>
<dbReference type="AlphaFoldDB" id="A0A9P6WI44"/>
<dbReference type="Gene3D" id="1.10.441.10">
    <property type="entry name" value="Phosphomannose Isomerase, domain 2"/>
    <property type="match status" value="1"/>
</dbReference>
<dbReference type="Pfam" id="PF20511">
    <property type="entry name" value="PMI_typeI_cat"/>
    <property type="match status" value="1"/>
</dbReference>
<evidence type="ECO:0000256" key="5">
    <source>
        <dbReference type="ARBA" id="ARBA00011956"/>
    </source>
</evidence>
<accession>A0A9P6WI44</accession>
<evidence type="ECO:0000313" key="16">
    <source>
        <dbReference type="Proteomes" id="UP000697127"/>
    </source>
</evidence>
<dbReference type="EC" id="5.3.1.8" evidence="5 10"/>
<gene>
    <name evidence="15" type="primary">PMI1</name>
    <name evidence="15" type="ORF">C6P40_003875</name>
</gene>
<dbReference type="InterPro" id="IPR016305">
    <property type="entry name" value="Mannose-6-P_Isomerase"/>
</dbReference>
<sequence>DNLKNQNINSINDENIQQSSKFNNNINSTINNSSQLNNNFNNYRTFYFDSNITIGETPFANLSNTNNKYTVFQLPPGNYSLPFKATLPGDIHETFESMKSVSIVYRLESEINTLNYNHMGNFKESTMTVLNNTSKYIRIIRTLSGLQLALNEEFLAENSWARKLQYKIRIPRKMIPNGSDLKIYMLIIPIMKQLKLGKITIQIAQFLKFNSLKPNDFGEKSFTDEKIVYQHSLPIIPSSQLPQDVWALEARLPTSNILRNISPDYESESNLISVKHKLIIFINLINPDGHISQIKSKIPLGFYIKPNSKVYGKNVHIDKYNGDVKFAPGKHLIFDDGINNNSYNDNLPFPELLVSPCDLINPDSFLFNDNSNTFEDSILTPNTNSQLALNSMNQMYEGPNNCNINCEIPPSYTDSVNDLIVEPNQFSESNSPIIGSPNFNSTINDDQISSSESSISKSIKIDDDVPSYRKIFDDDNSDIGEPTPIYEENVNSSMRNLLSASINRSHVSSSPYLLRSSVDKRYNETSRIKLQNLQVNPVSSSLSSSRTPSRPSSPLISLSLSSSSLISMNRQNYNNNDDSNNNNNNSNYANTNSTSLMNNSNYSTIRTNVKQTLSLSLLNNNQKTNTTEAKNKNDTDGSEFREHNNNNNNNESEDDENMNSINDDNNNKSIKQNTTGKRSFRSKMEGSGLGLYFSNNIVSSSPQNYAWGKLGSSSTVARFAAANDPEHVTINETLPYAELWMGTHPKVPTTIYNNGEKLSDLITSNPEKYLGSKIIKKFGSKTELPFLFKVLSIEKVLSIQAHPDKKLAAQLHSSDPKNYPDDNHKPEMAVAITDFEAFCGFKPLALIKEHLQKIPEFSELVGSEVTSEYISSPSKETLQKVFSQVMNANDEIISKLASKLLERTKSQPEAFGNVLADLIQRLDVQFPGDVGLFCGCLMLNHCILKTGEAMFLQALEPHAYISGDIMECMAASDNVIRAGFTPKYKDVDVLVECLTYATNDVEEQKLSPAPFERGSGDAKFALYNPPIDEFSVLQIVFKDSGKAQMKGVEGPSILIVTEGTGELSIKGETSSTLEAFEGGVYFIAPDAEVEITNTSGKPFTLYRAYCEA</sequence>
<evidence type="ECO:0000256" key="1">
    <source>
        <dbReference type="ARBA" id="ARBA00000757"/>
    </source>
</evidence>
<name>A0A9P6WI44_9ASCO</name>
<dbReference type="PANTHER" id="PTHR10309:SF0">
    <property type="entry name" value="MANNOSE-6-PHOSPHATE ISOMERASE"/>
    <property type="match status" value="1"/>
</dbReference>
<dbReference type="GO" id="GO:0004476">
    <property type="term" value="F:mannose-6-phosphate isomerase activity"/>
    <property type="evidence" value="ECO:0007669"/>
    <property type="project" value="UniProtKB-EC"/>
</dbReference>
<organism evidence="15 16">
    <name type="scientific">Pichia californica</name>
    <dbReference type="NCBI Taxonomy" id="460514"/>
    <lineage>
        <taxon>Eukaryota</taxon>
        <taxon>Fungi</taxon>
        <taxon>Dikarya</taxon>
        <taxon>Ascomycota</taxon>
        <taxon>Saccharomycotina</taxon>
        <taxon>Pichiomycetes</taxon>
        <taxon>Pichiales</taxon>
        <taxon>Pichiaceae</taxon>
        <taxon>Pichia</taxon>
    </lineage>
</organism>
<dbReference type="InterPro" id="IPR011051">
    <property type="entry name" value="RmlC_Cupin_sf"/>
</dbReference>
<evidence type="ECO:0000256" key="13">
    <source>
        <dbReference type="SAM" id="MobiDB-lite"/>
    </source>
</evidence>
<comment type="function">
    <text evidence="2">Involved in the synthesis of the GDP-mannose and dolichol-phosphate-mannose required for a number of critical mannosyl transfer reactions.</text>
</comment>
<feature type="region of interest" description="Disordered" evidence="13">
    <location>
        <begin position="569"/>
        <end position="600"/>
    </location>
</feature>
<feature type="compositionally biased region" description="Polar residues" evidence="13">
    <location>
        <begin position="668"/>
        <end position="677"/>
    </location>
</feature>
<dbReference type="Pfam" id="PF01238">
    <property type="entry name" value="PMI_typeI_C"/>
    <property type="match status" value="1"/>
</dbReference>
<dbReference type="Gene3D" id="2.60.120.10">
    <property type="entry name" value="Jelly Rolls"/>
    <property type="match status" value="2"/>
</dbReference>
<comment type="caution">
    <text evidence="15">The sequence shown here is derived from an EMBL/GenBank/DDBJ whole genome shotgun (WGS) entry which is preliminary data.</text>
</comment>
<comment type="cofactor">
    <cofactor evidence="10">
        <name>Zn(2+)</name>
        <dbReference type="ChEBI" id="CHEBI:29105"/>
    </cofactor>
    <text evidence="10">Binds 1 zinc ion per subunit.</text>
</comment>
<dbReference type="SUPFAM" id="SSF51182">
    <property type="entry name" value="RmlC-like cupins"/>
    <property type="match status" value="1"/>
</dbReference>
<evidence type="ECO:0000256" key="4">
    <source>
        <dbReference type="ARBA" id="ARBA00010772"/>
    </source>
</evidence>
<keyword evidence="7" id="KW-0479">Metal-binding</keyword>
<feature type="non-terminal residue" evidence="15">
    <location>
        <position position="1108"/>
    </location>
</feature>
<dbReference type="CDD" id="cd07011">
    <property type="entry name" value="cupin_PMI_type_I_N"/>
    <property type="match status" value="1"/>
</dbReference>
<dbReference type="InterPro" id="IPR011022">
    <property type="entry name" value="Arrestin_C-like"/>
</dbReference>
<feature type="compositionally biased region" description="Low complexity" evidence="13">
    <location>
        <begin position="539"/>
        <end position="556"/>
    </location>
</feature>
<dbReference type="Pfam" id="PF02752">
    <property type="entry name" value="Arrestin_C"/>
    <property type="match status" value="1"/>
</dbReference>
<dbReference type="SMART" id="SM01017">
    <property type="entry name" value="Arrestin_C"/>
    <property type="match status" value="1"/>
</dbReference>
<keyword evidence="9 10" id="KW-0413">Isomerase</keyword>
<evidence type="ECO:0000256" key="2">
    <source>
        <dbReference type="ARBA" id="ARBA00002564"/>
    </source>
</evidence>
<feature type="region of interest" description="Disordered" evidence="13">
    <location>
        <begin position="537"/>
        <end position="556"/>
    </location>
</feature>
<dbReference type="GO" id="GO:0005975">
    <property type="term" value="P:carbohydrate metabolic process"/>
    <property type="evidence" value="ECO:0007669"/>
    <property type="project" value="InterPro"/>
</dbReference>
<dbReference type="PROSITE" id="PS00966">
    <property type="entry name" value="PMI_I_2"/>
    <property type="match status" value="1"/>
</dbReference>
<evidence type="ECO:0000256" key="9">
    <source>
        <dbReference type="ARBA" id="ARBA00023235"/>
    </source>
</evidence>
<dbReference type="EMBL" id="PUHW01000464">
    <property type="protein sequence ID" value="KAG0686527.1"/>
    <property type="molecule type" value="Genomic_DNA"/>
</dbReference>
<comment type="similarity">
    <text evidence="4 11">Belongs to the mannose-6-phosphate isomerase type 1 family.</text>
</comment>
<dbReference type="InterPro" id="IPR018050">
    <property type="entry name" value="Pmannose_isomerase-type1_CS"/>
</dbReference>
<keyword evidence="16" id="KW-1185">Reference proteome</keyword>
<evidence type="ECO:0000259" key="14">
    <source>
        <dbReference type="SMART" id="SM01017"/>
    </source>
</evidence>
<reference evidence="15" key="1">
    <citation type="submission" date="2020-11" db="EMBL/GenBank/DDBJ databases">
        <title>Kefir isolates.</title>
        <authorList>
            <person name="Marcisauskas S."/>
            <person name="Kim Y."/>
            <person name="Blasche S."/>
        </authorList>
    </citation>
    <scope>NUCLEOTIDE SEQUENCE</scope>
    <source>
        <strain evidence="15">Olga-1</strain>
    </source>
</reference>
<comment type="catalytic activity">
    <reaction evidence="1 10">
        <text>D-mannose 6-phosphate = D-fructose 6-phosphate</text>
        <dbReference type="Rhea" id="RHEA:12356"/>
        <dbReference type="ChEBI" id="CHEBI:58735"/>
        <dbReference type="ChEBI" id="CHEBI:61527"/>
        <dbReference type="EC" id="5.3.1.8"/>
    </reaction>
</comment>
<dbReference type="PANTHER" id="PTHR10309">
    <property type="entry name" value="MANNOSE-6-PHOSPHATE ISOMERASE"/>
    <property type="match status" value="1"/>
</dbReference>
<evidence type="ECO:0000256" key="7">
    <source>
        <dbReference type="ARBA" id="ARBA00022723"/>
    </source>
</evidence>
<evidence type="ECO:0000256" key="8">
    <source>
        <dbReference type="ARBA" id="ARBA00022833"/>
    </source>
</evidence>
<dbReference type="InterPro" id="IPR046458">
    <property type="entry name" value="PMI_typeI_hel"/>
</dbReference>
<evidence type="ECO:0000256" key="6">
    <source>
        <dbReference type="ARBA" id="ARBA00018236"/>
    </source>
</evidence>
<dbReference type="GO" id="GO:0008270">
    <property type="term" value="F:zinc ion binding"/>
    <property type="evidence" value="ECO:0007669"/>
    <property type="project" value="InterPro"/>
</dbReference>
<feature type="compositionally biased region" description="Basic and acidic residues" evidence="13">
    <location>
        <begin position="629"/>
        <end position="644"/>
    </location>
</feature>